<feature type="compositionally biased region" description="Basic and acidic residues" evidence="1">
    <location>
        <begin position="104"/>
        <end position="118"/>
    </location>
</feature>
<feature type="region of interest" description="Disordered" evidence="1">
    <location>
        <begin position="97"/>
        <end position="141"/>
    </location>
</feature>
<feature type="region of interest" description="Disordered" evidence="1">
    <location>
        <begin position="35"/>
        <end position="57"/>
    </location>
</feature>
<dbReference type="NCBIfam" id="TIGR04272">
    <property type="entry name" value="cxxc_cxxc_Mbark"/>
    <property type="match status" value="1"/>
</dbReference>
<evidence type="ECO:0000256" key="1">
    <source>
        <dbReference type="SAM" id="MobiDB-lite"/>
    </source>
</evidence>
<reference evidence="3 4" key="1">
    <citation type="journal article" date="2016" name="Nat. Commun.">
        <title>Thousands of microbial genomes shed light on interconnected biogeochemical processes in an aquifer system.</title>
        <authorList>
            <person name="Anantharaman K."/>
            <person name="Brown C.T."/>
            <person name="Hug L.A."/>
            <person name="Sharon I."/>
            <person name="Castelle C.J."/>
            <person name="Probst A.J."/>
            <person name="Thomas B.C."/>
            <person name="Singh A."/>
            <person name="Wilkins M.J."/>
            <person name="Karaoz U."/>
            <person name="Brodie E.L."/>
            <person name="Williams K.H."/>
            <person name="Hubbard S.S."/>
            <person name="Banfield J.F."/>
        </authorList>
    </citation>
    <scope>NUCLEOTIDE SEQUENCE [LARGE SCALE GENOMIC DNA]</scope>
</reference>
<evidence type="ECO:0000313" key="4">
    <source>
        <dbReference type="Proteomes" id="UP000177040"/>
    </source>
</evidence>
<comment type="caution">
    <text evidence="3">The sequence shown here is derived from an EMBL/GenBank/DDBJ whole genome shotgun (WGS) entry which is preliminary data.</text>
</comment>
<protein>
    <recommendedName>
        <fullName evidence="2">CxxC-x17-CxxC domain-containing protein</fullName>
    </recommendedName>
</protein>
<dbReference type="InterPro" id="IPR026363">
    <property type="entry name" value="CxxC-x17-CxxC_dom"/>
</dbReference>
<dbReference type="Proteomes" id="UP000177040">
    <property type="component" value="Unassembled WGS sequence"/>
</dbReference>
<dbReference type="EMBL" id="MFQH01000015">
    <property type="protein sequence ID" value="OGH78249.1"/>
    <property type="molecule type" value="Genomic_DNA"/>
</dbReference>
<dbReference type="AlphaFoldDB" id="A0A1F6N2V0"/>
<evidence type="ECO:0000313" key="3">
    <source>
        <dbReference type="EMBL" id="OGH78249.1"/>
    </source>
</evidence>
<name>A0A1F6N2V0_9BACT</name>
<gene>
    <name evidence="3" type="ORF">A2983_02245</name>
</gene>
<organism evidence="3 4">
    <name type="scientific">Candidatus Magasanikbacteria bacterium RIFCSPLOWO2_01_FULL_40_15</name>
    <dbReference type="NCBI Taxonomy" id="1798686"/>
    <lineage>
        <taxon>Bacteria</taxon>
        <taxon>Candidatus Magasanikiibacteriota</taxon>
    </lineage>
</organism>
<evidence type="ECO:0000259" key="2">
    <source>
        <dbReference type="Pfam" id="PF23477"/>
    </source>
</evidence>
<sequence length="197" mass="22055">MSACAPAEAVNNFFNHCNYYMAFYNKEKRSEYGGPKKFGNGGGFDRNDRGDRGGRGGFGGRTEMFQAVCSQCQKDCEVPFRPNGRKPVFCSICFGKQGGTSPDKGGERSFGRPERSFDRPSFGGRGSRDFAPSRPAPQENLKEQFDKLSNKLDRIIDLLMKTEAPTPSKMEMELENEEDKMPPIVKKVKKVAKAKRK</sequence>
<accession>A0A1F6N2V0</accession>
<proteinExistence type="predicted"/>
<dbReference type="Pfam" id="PF23477">
    <property type="entry name" value="zf_Tbcl_2"/>
    <property type="match status" value="1"/>
</dbReference>
<feature type="compositionally biased region" description="Basic and acidic residues" evidence="1">
    <location>
        <begin position="45"/>
        <end position="54"/>
    </location>
</feature>
<feature type="domain" description="CxxC-x17-CxxC" evidence="2">
    <location>
        <begin position="63"/>
        <end position="97"/>
    </location>
</feature>